<name>A0A5B2WCW7_9PSEU</name>
<dbReference type="AlphaFoldDB" id="A0A5B2WCW7"/>
<proteinExistence type="predicted"/>
<reference evidence="6 7" key="2">
    <citation type="submission" date="2019-09" db="EMBL/GenBank/DDBJ databases">
        <authorList>
            <person name="Jin C."/>
        </authorList>
    </citation>
    <scope>NUCLEOTIDE SEQUENCE [LARGE SCALE GENOMIC DNA]</scope>
    <source>
        <strain evidence="6 7">AN110305</strain>
    </source>
</reference>
<dbReference type="Proteomes" id="UP000323454">
    <property type="component" value="Unassembled WGS sequence"/>
</dbReference>
<keyword evidence="4" id="KW-0812">Transmembrane</keyword>
<reference evidence="6 7" key="1">
    <citation type="submission" date="2019-09" db="EMBL/GenBank/DDBJ databases">
        <title>Goodfellowia gen. nov., a new genus of the Pseudonocardineae related to Actinoalloteichus, containing Goodfellowia coeruleoviolacea gen. nov., comb. nov. gen. nov., comb. nov.</title>
        <authorList>
            <person name="Labeda D."/>
        </authorList>
    </citation>
    <scope>NUCLEOTIDE SEQUENCE [LARGE SCALE GENOMIC DNA]</scope>
    <source>
        <strain evidence="6 7">AN110305</strain>
    </source>
</reference>
<keyword evidence="4" id="KW-1133">Transmembrane helix</keyword>
<accession>A0A5B2WCW7</accession>
<evidence type="ECO:0000256" key="1">
    <source>
        <dbReference type="ARBA" id="ARBA00004613"/>
    </source>
</evidence>
<evidence type="ECO:0000313" key="6">
    <source>
        <dbReference type="EMBL" id="KAA2248432.1"/>
    </source>
</evidence>
<dbReference type="OrthoDB" id="3696308at2"/>
<dbReference type="GO" id="GO:0005576">
    <property type="term" value="C:extracellular region"/>
    <property type="evidence" value="ECO:0007669"/>
    <property type="project" value="UniProtKB-SubCell"/>
</dbReference>
<gene>
    <name evidence="6" type="ORF">F0L68_39855</name>
</gene>
<dbReference type="Pfam" id="PF17210">
    <property type="entry name" value="SdrD_B"/>
    <property type="match status" value="1"/>
</dbReference>
<keyword evidence="7" id="KW-1185">Reference proteome</keyword>
<comment type="caution">
    <text evidence="6">The sequence shown here is derived from an EMBL/GenBank/DDBJ whole genome shotgun (WGS) entry which is preliminary data.</text>
</comment>
<dbReference type="GO" id="GO:0005975">
    <property type="term" value="P:carbohydrate metabolic process"/>
    <property type="evidence" value="ECO:0007669"/>
    <property type="project" value="UniProtKB-ARBA"/>
</dbReference>
<evidence type="ECO:0000313" key="7">
    <source>
        <dbReference type="Proteomes" id="UP000323454"/>
    </source>
</evidence>
<keyword evidence="3" id="KW-0732">Signal</keyword>
<dbReference type="InterPro" id="IPR013783">
    <property type="entry name" value="Ig-like_fold"/>
</dbReference>
<comment type="subcellular location">
    <subcellularLocation>
        <location evidence="1">Secreted</location>
    </subcellularLocation>
</comment>
<keyword evidence="4" id="KW-0472">Membrane</keyword>
<keyword evidence="2" id="KW-0964">Secreted</keyword>
<dbReference type="Gene3D" id="2.60.40.10">
    <property type="entry name" value="Immunoglobulins"/>
    <property type="match status" value="2"/>
</dbReference>
<dbReference type="InterPro" id="IPR033764">
    <property type="entry name" value="Sdr_B"/>
</dbReference>
<feature type="domain" description="SD-repeat containing protein B" evidence="5">
    <location>
        <begin position="53"/>
        <end position="125"/>
    </location>
</feature>
<organism evidence="6 7">
    <name type="scientific">Solihabitans fulvus</name>
    <dbReference type="NCBI Taxonomy" id="1892852"/>
    <lineage>
        <taxon>Bacteria</taxon>
        <taxon>Bacillati</taxon>
        <taxon>Actinomycetota</taxon>
        <taxon>Actinomycetes</taxon>
        <taxon>Pseudonocardiales</taxon>
        <taxon>Pseudonocardiaceae</taxon>
        <taxon>Solihabitans</taxon>
    </lineage>
</organism>
<dbReference type="InterPro" id="IPR051417">
    <property type="entry name" value="SDr/BOS_complex"/>
</dbReference>
<dbReference type="PANTHER" id="PTHR23303">
    <property type="entry name" value="CARBOXYPEPTIDASE REGULATORY REGION-CONTAINING"/>
    <property type="match status" value="1"/>
</dbReference>
<evidence type="ECO:0000256" key="3">
    <source>
        <dbReference type="ARBA" id="ARBA00022729"/>
    </source>
</evidence>
<dbReference type="EMBL" id="VUOB01000106">
    <property type="protein sequence ID" value="KAA2248432.1"/>
    <property type="molecule type" value="Genomic_DNA"/>
</dbReference>
<evidence type="ECO:0000259" key="5">
    <source>
        <dbReference type="Pfam" id="PF17210"/>
    </source>
</evidence>
<dbReference type="SUPFAM" id="SSF117074">
    <property type="entry name" value="Hypothetical protein PA1324"/>
    <property type="match status" value="2"/>
</dbReference>
<sequence length="470" mass="49118">MSEQARLTEGIPMEIMRNNAARRISAGIAVAAVVAAPLMFSSVAFADPLPGGAIGGSVFFDRNGDGIRQADEPVRPNVEIHFRSVADGKTGNFTTDNNGNYTVTHVADGDYEISYADDAFASTTQGTQKVTVKNGSIVSGVNFGVRGGSICGTAWKDLNNDNRRQADEPVIPNHTVGIVGQGTKYVNTGADGRYCLQDLPVGTYTLQTNDRSLLDGTGYANALWKPGQLPDAHGASKFDLTDGMSAPVKIEKGANGSITQIDNFDTGFVPANMDLVAARIGFDGVPGGRDTFQVGDTFTVYGNVQNAGAVAEQLGATLTLPEGLKVLDREGGMPSEVRGQQVVGQFHERRFRNDWEFIGAKVQVVKAFSAAEIKLEVPRGVFKDINPDNNVLTRKISAVDAPATSSTPAAPSTDTAAPAAAAVQDAAVTPVAETKALANTGVAPLGVLGLGSVLLVGGGAAVWAARRKRV</sequence>
<evidence type="ECO:0000256" key="2">
    <source>
        <dbReference type="ARBA" id="ARBA00022525"/>
    </source>
</evidence>
<evidence type="ECO:0000256" key="4">
    <source>
        <dbReference type="SAM" id="Phobius"/>
    </source>
</evidence>
<feature type="transmembrane region" description="Helical" evidence="4">
    <location>
        <begin position="442"/>
        <end position="465"/>
    </location>
</feature>
<protein>
    <recommendedName>
        <fullName evidence="5">SD-repeat containing protein B domain-containing protein</fullName>
    </recommendedName>
</protein>